<organism evidence="1 2">
    <name type="scientific">Paraburkholderia podalyriae</name>
    <dbReference type="NCBI Taxonomy" id="1938811"/>
    <lineage>
        <taxon>Bacteria</taxon>
        <taxon>Pseudomonadati</taxon>
        <taxon>Pseudomonadota</taxon>
        <taxon>Betaproteobacteria</taxon>
        <taxon>Burkholderiales</taxon>
        <taxon>Burkholderiaceae</taxon>
        <taxon>Paraburkholderia</taxon>
    </lineage>
</organism>
<accession>A0ABR7Q2V9</accession>
<dbReference type="EMBL" id="VZQQ01000172">
    <property type="protein sequence ID" value="MBC8752838.1"/>
    <property type="molecule type" value="Genomic_DNA"/>
</dbReference>
<sequence length="453" mass="49563">MAKAAHIVFARDKVANVVAASDFFAHNRPAFFCVACGKELRRNAPETGFPYFSHVDRTSCRLAAHYALRAAAQHVLMESRFIKVPIVGVAPATAGIQGLLVQWTDCIADIKVIHVPVDFVAETADGQLIIDISIPGLGRTAARERIAKLEVPALEVTLPDPTRVKGWADLRRCLLHSVDNKRWIYPFAKADTSASPLPAEQWHAPATTAGRAADARAPTSWTSPLAFADNAFFRQLRWADQLDVLQKQMGLPCGQWPSDVDIDVRGESAFGVDRRGWQADAFSHFVMRTATEPTAAEIAFSDVLKYLEERYWVEPNQEAAARKAVFYYLQALAGRGVLSPLIEDIEEPTYLVTHSGAAVADDELTWTAYAMLSASQLRVLSVQAGLRVPIDLVQELLESFDDCHPSVPVGLYVATLARKLHAPPGSVLAFLKDAGLVTDAPVSLPPSSQENLF</sequence>
<dbReference type="RefSeq" id="WP_187639663.1">
    <property type="nucleotide sequence ID" value="NZ_VZQQ01000172.1"/>
</dbReference>
<evidence type="ECO:0000313" key="1">
    <source>
        <dbReference type="EMBL" id="MBC8752838.1"/>
    </source>
</evidence>
<reference evidence="1 2" key="1">
    <citation type="submission" date="2019-09" db="EMBL/GenBank/DDBJ databases">
        <title>Paraburkholderia podalyriae sp. nov., A South African Podalyria-associated rhizobium.</title>
        <authorList>
            <person name="Mavima L."/>
            <person name="Beukes C.W."/>
            <person name="Palmer M."/>
            <person name="De Meyer S.E."/>
            <person name="James E.K."/>
            <person name="Maluk M."/>
            <person name="Avontuur J.R."/>
            <person name="Chan W.Y."/>
            <person name="Venter S.N."/>
            <person name="Steenkamp E.T."/>
        </authorList>
    </citation>
    <scope>NUCLEOTIDE SEQUENCE [LARGE SCALE GENOMIC DNA]</scope>
    <source>
        <strain evidence="1 2">WC7.3b</strain>
    </source>
</reference>
<dbReference type="Proteomes" id="UP000736373">
    <property type="component" value="Unassembled WGS sequence"/>
</dbReference>
<gene>
    <name evidence="1" type="ORF">F6X42_42880</name>
</gene>
<name>A0ABR7Q2V9_9BURK</name>
<protein>
    <submittedName>
        <fullName evidence="1">Uncharacterized protein</fullName>
    </submittedName>
</protein>
<comment type="caution">
    <text evidence="1">The sequence shown here is derived from an EMBL/GenBank/DDBJ whole genome shotgun (WGS) entry which is preliminary data.</text>
</comment>
<keyword evidence="2" id="KW-1185">Reference proteome</keyword>
<evidence type="ECO:0000313" key="2">
    <source>
        <dbReference type="Proteomes" id="UP000736373"/>
    </source>
</evidence>
<proteinExistence type="predicted"/>